<dbReference type="EMBL" id="BSXU01000980">
    <property type="protein sequence ID" value="GMG22404.1"/>
    <property type="molecule type" value="Genomic_DNA"/>
</dbReference>
<keyword evidence="3" id="KW-1185">Reference proteome</keyword>
<feature type="region of interest" description="Disordered" evidence="1">
    <location>
        <begin position="236"/>
        <end position="255"/>
    </location>
</feature>
<organism evidence="2 3">
    <name type="scientific">Ambrosiozyma monospora</name>
    <name type="common">Yeast</name>
    <name type="synonym">Endomycopsis monosporus</name>
    <dbReference type="NCBI Taxonomy" id="43982"/>
    <lineage>
        <taxon>Eukaryota</taxon>
        <taxon>Fungi</taxon>
        <taxon>Dikarya</taxon>
        <taxon>Ascomycota</taxon>
        <taxon>Saccharomycotina</taxon>
        <taxon>Pichiomycetes</taxon>
        <taxon>Pichiales</taxon>
        <taxon>Pichiaceae</taxon>
        <taxon>Ambrosiozyma</taxon>
    </lineage>
</organism>
<protein>
    <submittedName>
        <fullName evidence="2">Unnamed protein product</fullName>
    </submittedName>
</protein>
<dbReference type="SUPFAM" id="SSF52833">
    <property type="entry name" value="Thioredoxin-like"/>
    <property type="match status" value="1"/>
</dbReference>
<dbReference type="PANTHER" id="PTHR21148">
    <property type="entry name" value="THIOREDOXIN DOMAIN-CONTAINING PROTEIN 9"/>
    <property type="match status" value="1"/>
</dbReference>
<proteinExistence type="predicted"/>
<dbReference type="OrthoDB" id="10257948at2759"/>
<evidence type="ECO:0000256" key="1">
    <source>
        <dbReference type="SAM" id="MobiDB-lite"/>
    </source>
</evidence>
<gene>
    <name evidence="2" type="ORF">Amon01_000262200</name>
</gene>
<name>A0A9W6YWP9_AMBMO</name>
<comment type="caution">
    <text evidence="2">The sequence shown here is derived from an EMBL/GenBank/DDBJ whole genome shotgun (WGS) entry which is preliminary data.</text>
</comment>
<accession>A0A9W6YWP9</accession>
<sequence length="255" mass="29053">MSDIDNQLLQKYQDNLLSKKQRGSQSPPRLEHTNTDTSDDDSDAILQELEDEIEQQDSSFSQRYREARLQELSHQLQRARNVVNEHNSMSGSETFTLLPNESELMKITTSSPTARVVVLFKNDCFQTSKIMEDAINTISKKHLTSYTKFVRINAVDAPFLTTRLDIRVLPCVVSYIGGKEIGRIVGLEGLINGTDLKSFKVENLERLFLGQGLLDRKAFDLNVDFSKNKRNKSIRTGLRDNSRTSYDDEDSDLDI</sequence>
<reference evidence="2" key="1">
    <citation type="submission" date="2023-04" db="EMBL/GenBank/DDBJ databases">
        <title>Ambrosiozyma monospora NBRC 1965.</title>
        <authorList>
            <person name="Ichikawa N."/>
            <person name="Sato H."/>
            <person name="Tonouchi N."/>
        </authorList>
    </citation>
    <scope>NUCLEOTIDE SEQUENCE</scope>
    <source>
        <strain evidence="2">NBRC 1965</strain>
    </source>
</reference>
<dbReference type="AlphaFoldDB" id="A0A9W6YWP9"/>
<evidence type="ECO:0000313" key="2">
    <source>
        <dbReference type="EMBL" id="GMG22404.1"/>
    </source>
</evidence>
<dbReference type="Gene3D" id="3.40.30.10">
    <property type="entry name" value="Glutaredoxin"/>
    <property type="match status" value="1"/>
</dbReference>
<feature type="compositionally biased region" description="Polar residues" evidence="1">
    <location>
        <begin position="1"/>
        <end position="27"/>
    </location>
</feature>
<feature type="region of interest" description="Disordered" evidence="1">
    <location>
        <begin position="1"/>
        <end position="43"/>
    </location>
</feature>
<evidence type="ECO:0000313" key="3">
    <source>
        <dbReference type="Proteomes" id="UP001165063"/>
    </source>
</evidence>
<dbReference type="InterPro" id="IPR036249">
    <property type="entry name" value="Thioredoxin-like_sf"/>
</dbReference>
<dbReference type="Proteomes" id="UP001165063">
    <property type="component" value="Unassembled WGS sequence"/>
</dbReference>
<feature type="compositionally biased region" description="Basic and acidic residues" evidence="1">
    <location>
        <begin position="237"/>
        <end position="246"/>
    </location>
</feature>